<keyword evidence="3" id="KW-1185">Reference proteome</keyword>
<reference evidence="2 3" key="1">
    <citation type="journal article" date="2023" name="Plants (Basel)">
        <title>Bridging the Gap: Combining Genomics and Transcriptomics Approaches to Understand Stylosanthes scabra, an Orphan Legume from the Brazilian Caatinga.</title>
        <authorList>
            <person name="Ferreira-Neto J.R.C."/>
            <person name="da Silva M.D."/>
            <person name="Binneck E."/>
            <person name="de Melo N.F."/>
            <person name="da Silva R.H."/>
            <person name="de Melo A.L.T.M."/>
            <person name="Pandolfi V."/>
            <person name="Bustamante F.O."/>
            <person name="Brasileiro-Vidal A.C."/>
            <person name="Benko-Iseppon A.M."/>
        </authorList>
    </citation>
    <scope>NUCLEOTIDE SEQUENCE [LARGE SCALE GENOMIC DNA]</scope>
    <source>
        <tissue evidence="2">Leaves</tissue>
    </source>
</reference>
<feature type="compositionally biased region" description="Basic and acidic residues" evidence="1">
    <location>
        <begin position="18"/>
        <end position="27"/>
    </location>
</feature>
<evidence type="ECO:0000313" key="3">
    <source>
        <dbReference type="Proteomes" id="UP001341840"/>
    </source>
</evidence>
<gene>
    <name evidence="2" type="ORF">PIB30_094877</name>
</gene>
<evidence type="ECO:0000256" key="1">
    <source>
        <dbReference type="SAM" id="MobiDB-lite"/>
    </source>
</evidence>
<feature type="region of interest" description="Disordered" evidence="1">
    <location>
        <begin position="1"/>
        <end position="48"/>
    </location>
</feature>
<protein>
    <submittedName>
        <fullName evidence="2">Uncharacterized protein</fullName>
    </submittedName>
</protein>
<dbReference type="EMBL" id="JASCZI010153163">
    <property type="protein sequence ID" value="MED6177116.1"/>
    <property type="molecule type" value="Genomic_DNA"/>
</dbReference>
<dbReference type="Proteomes" id="UP001341840">
    <property type="component" value="Unassembled WGS sequence"/>
</dbReference>
<name>A0ABU6VXA9_9FABA</name>
<accession>A0ABU6VXA9</accession>
<sequence>MKEVENTTRNRGYSKIGTRFEETEHKNGKNTPKNLRKGGVTESGASRDNDQMVAEETGINGDVMNTETSGGACRRVKACLSTRVSDLYSEHEDDHNEKLITLVSAVELSFMWSSLLYNIDDNENSSALCEGQCEVYIRGPLSGFCFVGGLPYLRARCRPTALFPAKSQWQSWFPPSVAFTIAFSVAGCRRGLRGGLNNSVVVGFGLFHRWSTNPRRRPIAALRNSAPPLRPCSELDKIFSLISLLVICFPLGLQGSSG</sequence>
<evidence type="ECO:0000313" key="2">
    <source>
        <dbReference type="EMBL" id="MED6177116.1"/>
    </source>
</evidence>
<organism evidence="2 3">
    <name type="scientific">Stylosanthes scabra</name>
    <dbReference type="NCBI Taxonomy" id="79078"/>
    <lineage>
        <taxon>Eukaryota</taxon>
        <taxon>Viridiplantae</taxon>
        <taxon>Streptophyta</taxon>
        <taxon>Embryophyta</taxon>
        <taxon>Tracheophyta</taxon>
        <taxon>Spermatophyta</taxon>
        <taxon>Magnoliopsida</taxon>
        <taxon>eudicotyledons</taxon>
        <taxon>Gunneridae</taxon>
        <taxon>Pentapetalae</taxon>
        <taxon>rosids</taxon>
        <taxon>fabids</taxon>
        <taxon>Fabales</taxon>
        <taxon>Fabaceae</taxon>
        <taxon>Papilionoideae</taxon>
        <taxon>50 kb inversion clade</taxon>
        <taxon>dalbergioids sensu lato</taxon>
        <taxon>Dalbergieae</taxon>
        <taxon>Pterocarpus clade</taxon>
        <taxon>Stylosanthes</taxon>
    </lineage>
</organism>
<comment type="caution">
    <text evidence="2">The sequence shown here is derived from an EMBL/GenBank/DDBJ whole genome shotgun (WGS) entry which is preliminary data.</text>
</comment>
<proteinExistence type="predicted"/>